<evidence type="ECO:0000313" key="2">
    <source>
        <dbReference type="Proteomes" id="UP000517916"/>
    </source>
</evidence>
<gene>
    <name evidence="1" type="ORF">BC739_000039</name>
</gene>
<evidence type="ECO:0000313" key="1">
    <source>
        <dbReference type="EMBL" id="MBA8922842.1"/>
    </source>
</evidence>
<sequence>MRDAPLAGLSEVDPYRELSALLLYVPGAVDGGRAG</sequence>
<keyword evidence="2" id="KW-1185">Reference proteome</keyword>
<reference evidence="1 2" key="1">
    <citation type="submission" date="2020-08" db="EMBL/GenBank/DDBJ databases">
        <title>Genomic Encyclopedia of Archaeal and Bacterial Type Strains, Phase II (KMG-II): from individual species to whole genera.</title>
        <authorList>
            <person name="Goeker M."/>
        </authorList>
    </citation>
    <scope>NUCLEOTIDE SEQUENCE [LARGE SCALE GENOMIC DNA]</scope>
    <source>
        <strain evidence="1 2">DSM 43850</strain>
    </source>
</reference>
<accession>A0ABR6B7J1</accession>
<dbReference type="Proteomes" id="UP000517916">
    <property type="component" value="Unassembled WGS sequence"/>
</dbReference>
<dbReference type="EMBL" id="JACJID010000001">
    <property type="protein sequence ID" value="MBA8922842.1"/>
    <property type="molecule type" value="Genomic_DNA"/>
</dbReference>
<organism evidence="1 2">
    <name type="scientific">Kutzneria viridogrisea</name>
    <dbReference type="NCBI Taxonomy" id="47990"/>
    <lineage>
        <taxon>Bacteria</taxon>
        <taxon>Bacillati</taxon>
        <taxon>Actinomycetota</taxon>
        <taxon>Actinomycetes</taxon>
        <taxon>Pseudonocardiales</taxon>
        <taxon>Pseudonocardiaceae</taxon>
        <taxon>Kutzneria</taxon>
    </lineage>
</organism>
<proteinExistence type="predicted"/>
<comment type="caution">
    <text evidence="1">The sequence shown here is derived from an EMBL/GenBank/DDBJ whole genome shotgun (WGS) entry which is preliminary data.</text>
</comment>
<name>A0ABR6B7J1_9PSEU</name>
<protein>
    <submittedName>
        <fullName evidence="1">Uncharacterized protein</fullName>
    </submittedName>
</protein>